<dbReference type="PROSITE" id="PS51257">
    <property type="entry name" value="PROKAR_LIPOPROTEIN"/>
    <property type="match status" value="1"/>
</dbReference>
<dbReference type="RefSeq" id="WP_188383166.1">
    <property type="nucleotide sequence ID" value="NZ_BMEY01000002.1"/>
</dbReference>
<name>A0A916W4B4_9BACI</name>
<organism evidence="2 3">
    <name type="scientific">Ornithinibacillus halotolerans</name>
    <dbReference type="NCBI Taxonomy" id="1274357"/>
    <lineage>
        <taxon>Bacteria</taxon>
        <taxon>Bacillati</taxon>
        <taxon>Bacillota</taxon>
        <taxon>Bacilli</taxon>
        <taxon>Bacillales</taxon>
        <taxon>Bacillaceae</taxon>
        <taxon>Ornithinibacillus</taxon>
    </lineage>
</organism>
<protein>
    <recommendedName>
        <fullName evidence="4">Lipoprotein</fullName>
    </recommendedName>
</protein>
<sequence>MRYRLLILLLTAMMLSACASEDEVIDQLKQDAEDHINLGKKQEGILLYEKVLNRREDPEVQQRVQQLRNEVE</sequence>
<keyword evidence="1" id="KW-0732">Signal</keyword>
<reference evidence="2" key="2">
    <citation type="submission" date="2020-09" db="EMBL/GenBank/DDBJ databases">
        <authorList>
            <person name="Sun Q."/>
            <person name="Zhou Y."/>
        </authorList>
    </citation>
    <scope>NUCLEOTIDE SEQUENCE</scope>
    <source>
        <strain evidence="2">CGMCC 1.12408</strain>
    </source>
</reference>
<dbReference type="AlphaFoldDB" id="A0A916W4B4"/>
<keyword evidence="3" id="KW-1185">Reference proteome</keyword>
<proteinExistence type="predicted"/>
<evidence type="ECO:0000313" key="2">
    <source>
        <dbReference type="EMBL" id="GGA64600.1"/>
    </source>
</evidence>
<dbReference type="Proteomes" id="UP000613512">
    <property type="component" value="Unassembled WGS sequence"/>
</dbReference>
<evidence type="ECO:0000313" key="3">
    <source>
        <dbReference type="Proteomes" id="UP000613512"/>
    </source>
</evidence>
<evidence type="ECO:0008006" key="4">
    <source>
        <dbReference type="Google" id="ProtNLM"/>
    </source>
</evidence>
<feature type="chain" id="PRO_5037575103" description="Lipoprotein" evidence="1">
    <location>
        <begin position="20"/>
        <end position="72"/>
    </location>
</feature>
<reference evidence="2" key="1">
    <citation type="journal article" date="2014" name="Int. J. Syst. Evol. Microbiol.">
        <title>Complete genome sequence of Corynebacterium casei LMG S-19264T (=DSM 44701T), isolated from a smear-ripened cheese.</title>
        <authorList>
            <consortium name="US DOE Joint Genome Institute (JGI-PGF)"/>
            <person name="Walter F."/>
            <person name="Albersmeier A."/>
            <person name="Kalinowski J."/>
            <person name="Ruckert C."/>
        </authorList>
    </citation>
    <scope>NUCLEOTIDE SEQUENCE</scope>
    <source>
        <strain evidence="2">CGMCC 1.12408</strain>
    </source>
</reference>
<dbReference type="EMBL" id="BMEY01000002">
    <property type="protein sequence ID" value="GGA64600.1"/>
    <property type="molecule type" value="Genomic_DNA"/>
</dbReference>
<feature type="signal peptide" evidence="1">
    <location>
        <begin position="1"/>
        <end position="19"/>
    </location>
</feature>
<comment type="caution">
    <text evidence="2">The sequence shown here is derived from an EMBL/GenBank/DDBJ whole genome shotgun (WGS) entry which is preliminary data.</text>
</comment>
<gene>
    <name evidence="2" type="ORF">GCM10008025_05580</name>
</gene>
<accession>A0A916W4B4</accession>
<evidence type="ECO:0000256" key="1">
    <source>
        <dbReference type="SAM" id="SignalP"/>
    </source>
</evidence>